<dbReference type="WBParaSite" id="ALUE_0001599801-mRNA-1">
    <property type="protein sequence ID" value="ALUE_0001599801-mRNA-1"/>
    <property type="gene ID" value="ALUE_0001599801"/>
</dbReference>
<dbReference type="Proteomes" id="UP000036681">
    <property type="component" value="Unplaced"/>
</dbReference>
<dbReference type="Gene3D" id="1.20.1640.10">
    <property type="entry name" value="Multidrug efflux transporter AcrB transmembrane domain"/>
    <property type="match status" value="1"/>
</dbReference>
<dbReference type="PANTHER" id="PTHR45951:SF3">
    <property type="entry name" value="PROTEIN DISPATCHED"/>
    <property type="match status" value="1"/>
</dbReference>
<dbReference type="PANTHER" id="PTHR45951">
    <property type="entry name" value="PROTEIN DISPATCHED-RELATED"/>
    <property type="match status" value="1"/>
</dbReference>
<dbReference type="GO" id="GO:0022857">
    <property type="term" value="F:transmembrane transporter activity"/>
    <property type="evidence" value="ECO:0007669"/>
    <property type="project" value="TreeGrafter"/>
</dbReference>
<evidence type="ECO:0000256" key="5">
    <source>
        <dbReference type="ARBA" id="ARBA00023180"/>
    </source>
</evidence>
<feature type="transmembrane region" description="Helical" evidence="6">
    <location>
        <begin position="59"/>
        <end position="80"/>
    </location>
</feature>
<keyword evidence="2 6" id="KW-0812">Transmembrane</keyword>
<sequence length="219" mass="23970">MSQPTRFNLSTVFDEMKPFFEFLTSAQRMLKDYPNEGLDAPILLTSSAVTSLYDLLERLLNGTAISVLVSLFVSTLVIVFSTFHLIVSIAAIFSIAVVVALTLAIVLWCGWTINVVEATIIVLTIGLSFDYSLHVAVGFKLSRNFDFRNVSSTVGVPVSLAALSSFLAGLALICARTQAFFEISVFLMLMTSLSILIAIFLLPSILTIALRQYAKITRV</sequence>
<keyword evidence="5" id="KW-0325">Glycoprotein</keyword>
<evidence type="ECO:0000313" key="8">
    <source>
        <dbReference type="WBParaSite" id="ALUE_0001599801-mRNA-1"/>
    </source>
</evidence>
<dbReference type="GO" id="GO:0007224">
    <property type="term" value="P:smoothened signaling pathway"/>
    <property type="evidence" value="ECO:0007669"/>
    <property type="project" value="TreeGrafter"/>
</dbReference>
<organism evidence="7 8">
    <name type="scientific">Ascaris lumbricoides</name>
    <name type="common">Giant roundworm</name>
    <dbReference type="NCBI Taxonomy" id="6252"/>
    <lineage>
        <taxon>Eukaryota</taxon>
        <taxon>Metazoa</taxon>
        <taxon>Ecdysozoa</taxon>
        <taxon>Nematoda</taxon>
        <taxon>Chromadorea</taxon>
        <taxon>Rhabditida</taxon>
        <taxon>Spirurina</taxon>
        <taxon>Ascaridomorpha</taxon>
        <taxon>Ascaridoidea</taxon>
        <taxon>Ascarididae</taxon>
        <taxon>Ascaris</taxon>
    </lineage>
</organism>
<dbReference type="GO" id="GO:0016020">
    <property type="term" value="C:membrane"/>
    <property type="evidence" value="ECO:0007669"/>
    <property type="project" value="UniProtKB-SubCell"/>
</dbReference>
<comment type="subcellular location">
    <subcellularLocation>
        <location evidence="1">Membrane</location>
        <topology evidence="1">Multi-pass membrane protein</topology>
    </subcellularLocation>
</comment>
<evidence type="ECO:0000256" key="1">
    <source>
        <dbReference type="ARBA" id="ARBA00004141"/>
    </source>
</evidence>
<feature type="transmembrane region" description="Helical" evidence="6">
    <location>
        <begin position="185"/>
        <end position="210"/>
    </location>
</feature>
<evidence type="ECO:0000256" key="2">
    <source>
        <dbReference type="ARBA" id="ARBA00022692"/>
    </source>
</evidence>
<keyword evidence="7" id="KW-1185">Reference proteome</keyword>
<evidence type="ECO:0000256" key="6">
    <source>
        <dbReference type="SAM" id="Phobius"/>
    </source>
</evidence>
<evidence type="ECO:0000256" key="3">
    <source>
        <dbReference type="ARBA" id="ARBA00022989"/>
    </source>
</evidence>
<feature type="transmembrane region" description="Helical" evidence="6">
    <location>
        <begin position="87"/>
        <end position="113"/>
    </location>
</feature>
<feature type="transmembrane region" description="Helical" evidence="6">
    <location>
        <begin position="153"/>
        <end position="173"/>
    </location>
</feature>
<dbReference type="AlphaFoldDB" id="A0A0M3IDB5"/>
<dbReference type="SUPFAM" id="SSF82866">
    <property type="entry name" value="Multidrug efflux transporter AcrB transmembrane domain"/>
    <property type="match status" value="1"/>
</dbReference>
<proteinExistence type="predicted"/>
<evidence type="ECO:0000313" key="7">
    <source>
        <dbReference type="Proteomes" id="UP000036681"/>
    </source>
</evidence>
<evidence type="ECO:0000256" key="4">
    <source>
        <dbReference type="ARBA" id="ARBA00023136"/>
    </source>
</evidence>
<dbReference type="InterPro" id="IPR052081">
    <property type="entry name" value="Dispatched_Hh_regulator"/>
</dbReference>
<protein>
    <submittedName>
        <fullName evidence="8">SSD domain-containing protein</fullName>
    </submittedName>
</protein>
<keyword evidence="4 6" id="KW-0472">Membrane</keyword>
<name>A0A0M3IDB5_ASCLU</name>
<feature type="transmembrane region" description="Helical" evidence="6">
    <location>
        <begin position="119"/>
        <end position="141"/>
    </location>
</feature>
<reference evidence="8" key="1">
    <citation type="submission" date="2017-02" db="UniProtKB">
        <authorList>
            <consortium name="WormBaseParasite"/>
        </authorList>
    </citation>
    <scope>IDENTIFICATION</scope>
</reference>
<keyword evidence="3 6" id="KW-1133">Transmembrane helix</keyword>
<accession>A0A0M3IDB5</accession>